<keyword evidence="3" id="KW-1185">Reference proteome</keyword>
<sequence length="75" mass="8446">IETLSATLQRPEEDVNNEGDPSNARKLIEASIQDEKEAEETYSKPGGGGLRLREDPLPSGWLIFPLQIRGRRDER</sequence>
<feature type="region of interest" description="Disordered" evidence="1">
    <location>
        <begin position="1"/>
        <end position="25"/>
    </location>
</feature>
<dbReference type="AlphaFoldDB" id="A0A133UCE2"/>
<gene>
    <name evidence="2" type="ORF">AKJ65_08310</name>
</gene>
<dbReference type="Proteomes" id="UP000070284">
    <property type="component" value="Unassembled WGS sequence"/>
</dbReference>
<evidence type="ECO:0000313" key="3">
    <source>
        <dbReference type="Proteomes" id="UP000070284"/>
    </source>
</evidence>
<organism evidence="2 3">
    <name type="scientific">candidate division MSBL1 archaeon SCGC-AAA259E19</name>
    <dbReference type="NCBI Taxonomy" id="1698264"/>
    <lineage>
        <taxon>Archaea</taxon>
        <taxon>Methanobacteriati</taxon>
        <taxon>Methanobacteriota</taxon>
        <taxon>candidate division MSBL1</taxon>
    </lineage>
</organism>
<protein>
    <submittedName>
        <fullName evidence="2">Uncharacterized protein</fullName>
    </submittedName>
</protein>
<evidence type="ECO:0000256" key="1">
    <source>
        <dbReference type="SAM" id="MobiDB-lite"/>
    </source>
</evidence>
<evidence type="ECO:0000313" key="2">
    <source>
        <dbReference type="EMBL" id="KXA91861.1"/>
    </source>
</evidence>
<feature type="region of interest" description="Disordered" evidence="1">
    <location>
        <begin position="36"/>
        <end position="55"/>
    </location>
</feature>
<name>A0A133UCE2_9EURY</name>
<proteinExistence type="predicted"/>
<reference evidence="2 3" key="1">
    <citation type="journal article" date="2016" name="Sci. Rep.">
        <title>Metabolic traits of an uncultured archaeal lineage -MSBL1- from brine pools of the Red Sea.</title>
        <authorList>
            <person name="Mwirichia R."/>
            <person name="Alam I."/>
            <person name="Rashid M."/>
            <person name="Vinu M."/>
            <person name="Ba-Alawi W."/>
            <person name="Anthony Kamau A."/>
            <person name="Kamanda Ngugi D."/>
            <person name="Goker M."/>
            <person name="Klenk H.P."/>
            <person name="Bajic V."/>
            <person name="Stingl U."/>
        </authorList>
    </citation>
    <scope>NUCLEOTIDE SEQUENCE [LARGE SCALE GENOMIC DNA]</scope>
    <source>
        <strain evidence="2">SCGC-AAA259E19</strain>
    </source>
</reference>
<comment type="caution">
    <text evidence="2">The sequence shown here is derived from an EMBL/GenBank/DDBJ whole genome shotgun (WGS) entry which is preliminary data.</text>
</comment>
<feature type="non-terminal residue" evidence="2">
    <location>
        <position position="1"/>
    </location>
</feature>
<accession>A0A133UCE2</accession>
<dbReference type="EMBL" id="LHXO01000204">
    <property type="protein sequence ID" value="KXA91861.1"/>
    <property type="molecule type" value="Genomic_DNA"/>
</dbReference>